<accession>A0ABV8DHJ8</accession>
<evidence type="ECO:0000313" key="3">
    <source>
        <dbReference type="Proteomes" id="UP001595693"/>
    </source>
</evidence>
<proteinExistence type="predicted"/>
<protein>
    <recommendedName>
        <fullName evidence="4">DUF2909 domain-containing protein</fullName>
    </recommendedName>
</protein>
<keyword evidence="1" id="KW-1133">Transmembrane helix</keyword>
<comment type="caution">
    <text evidence="2">The sequence shown here is derived from an EMBL/GenBank/DDBJ whole genome shotgun (WGS) entry which is preliminary data.</text>
</comment>
<keyword evidence="3" id="KW-1185">Reference proteome</keyword>
<dbReference type="Proteomes" id="UP001595693">
    <property type="component" value="Unassembled WGS sequence"/>
</dbReference>
<reference evidence="3" key="1">
    <citation type="journal article" date="2019" name="Int. J. Syst. Evol. Microbiol.">
        <title>The Global Catalogue of Microorganisms (GCM) 10K type strain sequencing project: providing services to taxonomists for standard genome sequencing and annotation.</title>
        <authorList>
            <consortium name="The Broad Institute Genomics Platform"/>
            <consortium name="The Broad Institute Genome Sequencing Center for Infectious Disease"/>
            <person name="Wu L."/>
            <person name="Ma J."/>
        </authorList>
    </citation>
    <scope>NUCLEOTIDE SEQUENCE [LARGE SCALE GENOMIC DNA]</scope>
    <source>
        <strain evidence="3">CCUG 2113</strain>
    </source>
</reference>
<organism evidence="2 3">
    <name type="scientific">Acidovorax facilis</name>
    <dbReference type="NCBI Taxonomy" id="12917"/>
    <lineage>
        <taxon>Bacteria</taxon>
        <taxon>Pseudomonadati</taxon>
        <taxon>Pseudomonadota</taxon>
        <taxon>Betaproteobacteria</taxon>
        <taxon>Burkholderiales</taxon>
        <taxon>Comamonadaceae</taxon>
        <taxon>Acidovorax</taxon>
    </lineage>
</organism>
<evidence type="ECO:0008006" key="4">
    <source>
        <dbReference type="Google" id="ProtNLM"/>
    </source>
</evidence>
<name>A0ABV8DHJ8_9BURK</name>
<keyword evidence="1" id="KW-0472">Membrane</keyword>
<feature type="transmembrane region" description="Helical" evidence="1">
    <location>
        <begin position="6"/>
        <end position="23"/>
    </location>
</feature>
<evidence type="ECO:0000313" key="2">
    <source>
        <dbReference type="EMBL" id="MFC3937791.1"/>
    </source>
</evidence>
<dbReference type="RefSeq" id="WP_156358830.1">
    <property type="nucleotide sequence ID" value="NZ_JBHSAJ010000118.1"/>
</dbReference>
<gene>
    <name evidence="2" type="ORF">ACFOW3_24485</name>
</gene>
<feature type="transmembrane region" description="Helical" evidence="1">
    <location>
        <begin position="44"/>
        <end position="62"/>
    </location>
</feature>
<keyword evidence="1" id="KW-0812">Transmembrane</keyword>
<evidence type="ECO:0000256" key="1">
    <source>
        <dbReference type="SAM" id="Phobius"/>
    </source>
</evidence>
<sequence>MGITTAFLLGMLGVLLLVGITAWGGRSEHKPNGSRQRGQVSPRVLISALSLSAAGLVGLVVHENCKRPAEAS</sequence>
<dbReference type="EMBL" id="JBHSAJ010000118">
    <property type="protein sequence ID" value="MFC3937791.1"/>
    <property type="molecule type" value="Genomic_DNA"/>
</dbReference>